<dbReference type="Gene3D" id="3.50.50.60">
    <property type="entry name" value="FAD/NAD(P)-binding domain"/>
    <property type="match status" value="2"/>
</dbReference>
<keyword evidence="9" id="KW-1185">Reference proteome</keyword>
<protein>
    <submittedName>
        <fullName evidence="8">Glutathione reductase (NADPH)</fullName>
    </submittedName>
</protein>
<dbReference type="InterPro" id="IPR004099">
    <property type="entry name" value="Pyr_nucl-diS_OxRdtase_dimer"/>
</dbReference>
<dbReference type="AlphaFoldDB" id="A0A5S5CAL0"/>
<dbReference type="GO" id="GO:0000166">
    <property type="term" value="F:nucleotide binding"/>
    <property type="evidence" value="ECO:0007669"/>
    <property type="project" value="UniProtKB-KW"/>
</dbReference>
<dbReference type="Pfam" id="PF02852">
    <property type="entry name" value="Pyr_redox_dim"/>
    <property type="match status" value="1"/>
</dbReference>
<feature type="disulfide bond" description="Redox-active" evidence="5">
    <location>
        <begin position="43"/>
        <end position="48"/>
    </location>
</feature>
<dbReference type="OrthoDB" id="9800167at2"/>
<dbReference type="PRINTS" id="PR00368">
    <property type="entry name" value="FADPNR"/>
</dbReference>
<dbReference type="InterPro" id="IPR001100">
    <property type="entry name" value="Pyr_nuc-diS_OxRdtase"/>
</dbReference>
<dbReference type="InterPro" id="IPR036188">
    <property type="entry name" value="FAD/NAD-bd_sf"/>
</dbReference>
<reference evidence="8 9" key="1">
    <citation type="submission" date="2019-07" db="EMBL/GenBank/DDBJ databases">
        <title>Genomic Encyclopedia of Archaeal and Bacterial Type Strains, Phase II (KMG-II): from individual species to whole genera.</title>
        <authorList>
            <person name="Goeker M."/>
        </authorList>
    </citation>
    <scope>NUCLEOTIDE SEQUENCE [LARGE SCALE GENOMIC DNA]</scope>
    <source>
        <strain evidence="8 9">DSM 17527</strain>
    </source>
</reference>
<accession>A0A5S5CAL0</accession>
<gene>
    <name evidence="8" type="ORF">BD809_102396</name>
</gene>
<keyword evidence="3 4" id="KW-0274">FAD</keyword>
<sequence length="449" mass="49202">MKNEAFDVFVIGSGIAGQVVAETCADQGLKVAIADRREYGGTCANRGCDPKKVILGITEIMRSATKLRDKGVVTLPTLSWEDLQRFKCTFTDAVPAATENDLKDKNITLFHQSPKFINETTLSVEGKTVTAQKIVIATGLIPRPLDIEGGDLALLSDDFLNQDSLPDSMIFIGAGYIGMEFAHMASRFGVEVTVIDRGPRPLSVFDNDMVDYLVKVSEEIGIKFIFNANVKRIEALQKNKRVHYTVDGKEASVRAELVFNTTGRIPSISELELEKGNVSYNDNGIEVDTYLQNTSNENVYACGDVSDHAVPLTPFSGNEGDVVAQNILDGNSTKARFPITPSVAFTLPNIASVGLSEAEARKQYSNVTVLNRSAAKFYNAKRVNEQFYAYKTIVDTDTDKILGAHLLGPEAGEVINLFMMAIQQGTTTTKLKEMIFTYPSWGGDIQYMV</sequence>
<evidence type="ECO:0000259" key="7">
    <source>
        <dbReference type="Pfam" id="PF07992"/>
    </source>
</evidence>
<dbReference type="PANTHER" id="PTHR43014">
    <property type="entry name" value="MERCURIC REDUCTASE"/>
    <property type="match status" value="1"/>
</dbReference>
<dbReference type="SUPFAM" id="SSF51905">
    <property type="entry name" value="FAD/NAD(P)-binding domain"/>
    <property type="match status" value="1"/>
</dbReference>
<organism evidence="8 9">
    <name type="scientific">Aquimarina intermedia</name>
    <dbReference type="NCBI Taxonomy" id="350814"/>
    <lineage>
        <taxon>Bacteria</taxon>
        <taxon>Pseudomonadati</taxon>
        <taxon>Bacteroidota</taxon>
        <taxon>Flavobacteriia</taxon>
        <taxon>Flavobacteriales</taxon>
        <taxon>Flavobacteriaceae</taxon>
        <taxon>Aquimarina</taxon>
    </lineage>
</organism>
<evidence type="ECO:0000256" key="2">
    <source>
        <dbReference type="ARBA" id="ARBA00022630"/>
    </source>
</evidence>
<feature type="binding site" evidence="4">
    <location>
        <position position="52"/>
    </location>
    <ligand>
        <name>FAD</name>
        <dbReference type="ChEBI" id="CHEBI:57692"/>
    </ligand>
</feature>
<dbReference type="RefSeq" id="WP_148781775.1">
    <property type="nucleotide sequence ID" value="NZ_VNHU01000002.1"/>
</dbReference>
<name>A0A5S5CAL0_9FLAO</name>
<comment type="caution">
    <text evidence="8">The sequence shown here is derived from an EMBL/GenBank/DDBJ whole genome shotgun (WGS) entry which is preliminary data.</text>
</comment>
<dbReference type="InterPro" id="IPR023753">
    <property type="entry name" value="FAD/NAD-binding_dom"/>
</dbReference>
<dbReference type="GO" id="GO:0016491">
    <property type="term" value="F:oxidoreductase activity"/>
    <property type="evidence" value="ECO:0007669"/>
    <property type="project" value="InterPro"/>
</dbReference>
<keyword evidence="4" id="KW-0520">NAD</keyword>
<proteinExistence type="inferred from homology"/>
<evidence type="ECO:0000256" key="3">
    <source>
        <dbReference type="ARBA" id="ARBA00022827"/>
    </source>
</evidence>
<evidence type="ECO:0000313" key="9">
    <source>
        <dbReference type="Proteomes" id="UP000324376"/>
    </source>
</evidence>
<dbReference type="PANTHER" id="PTHR43014:SF5">
    <property type="entry name" value="GLUTATHIONE REDUCTASE (NADPH)"/>
    <property type="match status" value="1"/>
</dbReference>
<dbReference type="EMBL" id="VNHU01000002">
    <property type="protein sequence ID" value="TYP76179.1"/>
    <property type="molecule type" value="Genomic_DNA"/>
</dbReference>
<evidence type="ECO:0000313" key="8">
    <source>
        <dbReference type="EMBL" id="TYP76179.1"/>
    </source>
</evidence>
<keyword evidence="2" id="KW-0285">Flavoprotein</keyword>
<dbReference type="PRINTS" id="PR00411">
    <property type="entry name" value="PNDRDTASEI"/>
</dbReference>
<dbReference type="SUPFAM" id="SSF55424">
    <property type="entry name" value="FAD/NAD-linked reductases, dimerisation (C-terminal) domain"/>
    <property type="match status" value="1"/>
</dbReference>
<keyword evidence="4" id="KW-0547">Nucleotide-binding</keyword>
<dbReference type="PIRSF" id="PIRSF000350">
    <property type="entry name" value="Mercury_reductase_MerA"/>
    <property type="match status" value="1"/>
</dbReference>
<feature type="binding site" evidence="4">
    <location>
        <position position="263"/>
    </location>
    <ligand>
        <name>NAD(+)</name>
        <dbReference type="ChEBI" id="CHEBI:57540"/>
    </ligand>
</feature>
<comment type="cofactor">
    <cofactor evidence="4">
        <name>FAD</name>
        <dbReference type="ChEBI" id="CHEBI:57692"/>
    </cofactor>
    <text evidence="4">Binds 1 FAD per subunit.</text>
</comment>
<dbReference type="Proteomes" id="UP000324376">
    <property type="component" value="Unassembled WGS sequence"/>
</dbReference>
<dbReference type="Gene3D" id="3.30.390.30">
    <property type="match status" value="1"/>
</dbReference>
<evidence type="ECO:0000259" key="6">
    <source>
        <dbReference type="Pfam" id="PF02852"/>
    </source>
</evidence>
<dbReference type="InterPro" id="IPR016156">
    <property type="entry name" value="FAD/NAD-linked_Rdtase_dimer_sf"/>
</dbReference>
<evidence type="ECO:0000256" key="1">
    <source>
        <dbReference type="ARBA" id="ARBA00007532"/>
    </source>
</evidence>
<feature type="domain" description="Pyridine nucleotide-disulphide oxidoreductase dimerisation" evidence="6">
    <location>
        <begin position="340"/>
        <end position="442"/>
    </location>
</feature>
<dbReference type="Pfam" id="PF07992">
    <property type="entry name" value="Pyr_redox_2"/>
    <property type="match status" value="1"/>
</dbReference>
<feature type="binding site" evidence="4">
    <location>
        <position position="304"/>
    </location>
    <ligand>
        <name>FAD</name>
        <dbReference type="ChEBI" id="CHEBI:57692"/>
    </ligand>
</feature>
<evidence type="ECO:0000256" key="5">
    <source>
        <dbReference type="PIRSR" id="PIRSR000350-4"/>
    </source>
</evidence>
<feature type="domain" description="FAD/NAD(P)-binding" evidence="7">
    <location>
        <begin position="6"/>
        <end position="315"/>
    </location>
</feature>
<feature type="binding site" evidence="4">
    <location>
        <begin position="173"/>
        <end position="180"/>
    </location>
    <ligand>
        <name>NAD(+)</name>
        <dbReference type="ChEBI" id="CHEBI:57540"/>
    </ligand>
</feature>
<comment type="similarity">
    <text evidence="1">Belongs to the class-I pyridine nucleotide-disulfide oxidoreductase family.</text>
</comment>
<evidence type="ECO:0000256" key="4">
    <source>
        <dbReference type="PIRSR" id="PIRSR000350-3"/>
    </source>
</evidence>